<evidence type="ECO:0000256" key="6">
    <source>
        <dbReference type="ARBA" id="ARBA00022989"/>
    </source>
</evidence>
<sequence length="393" mass="44844">MLIADKINIVMHHTSQGMYKKDILAKSINLEVFKTTIGCLLIFFLLVIASRLVGYYEQATVGLIDPAIIWQVIALRIPDFITLLIPLSFFLGVLITTSRLYGDNEVYAIFSSGKSLLDIIKYLLPQALLFILITGMLSLNVAPYTKALSKELLASKTIYEKIQTIKSDELTEISKNNFLKLNRSEERKLTDIFYITGDIDTTSLVIADELIISEIDDSSKIIFNKGKIYTDVKNPGRQLITNFDEFEYDFDKKLNASNKSKLNKVYDFSENSKNASFQWNISIPLTILNLLLIGVFVGRIKPRQGRLGGIMPGLFIYMLYISLLVLSRESIMSNGFLSPLGLWWVHISFLGISTIYFIKYYYNYDLNILSSSSLPKKYILIIFLIILFMWLLV</sequence>
<feature type="transmembrane region" description="Helical" evidence="9">
    <location>
        <begin position="80"/>
        <end position="101"/>
    </location>
</feature>
<feature type="transmembrane region" description="Helical" evidence="9">
    <location>
        <begin position="277"/>
        <end position="297"/>
    </location>
</feature>
<dbReference type="Pfam" id="PF03739">
    <property type="entry name" value="LptF_LptG"/>
    <property type="match status" value="1"/>
</dbReference>
<evidence type="ECO:0000313" key="11">
    <source>
        <dbReference type="Proteomes" id="UP000252915"/>
    </source>
</evidence>
<evidence type="ECO:0000256" key="4">
    <source>
        <dbReference type="ARBA" id="ARBA00022475"/>
    </source>
</evidence>
<feature type="transmembrane region" description="Helical" evidence="9">
    <location>
        <begin position="340"/>
        <end position="362"/>
    </location>
</feature>
<organism evidence="10 11">
    <name type="scientific">SAR86 cluster bacterium</name>
    <dbReference type="NCBI Taxonomy" id="2030880"/>
    <lineage>
        <taxon>Bacteria</taxon>
        <taxon>Pseudomonadati</taxon>
        <taxon>Pseudomonadota</taxon>
        <taxon>Gammaproteobacteria</taxon>
        <taxon>SAR86 cluster</taxon>
    </lineage>
</organism>
<feature type="transmembrane region" description="Helical" evidence="9">
    <location>
        <begin position="122"/>
        <end position="142"/>
    </location>
</feature>
<evidence type="ECO:0000256" key="5">
    <source>
        <dbReference type="ARBA" id="ARBA00022692"/>
    </source>
</evidence>
<evidence type="ECO:0000256" key="8">
    <source>
        <dbReference type="ARBA" id="ARBA00026081"/>
    </source>
</evidence>
<name>A0A368C5P5_9GAMM</name>
<evidence type="ECO:0000256" key="7">
    <source>
        <dbReference type="ARBA" id="ARBA00023136"/>
    </source>
</evidence>
<dbReference type="GO" id="GO:0043190">
    <property type="term" value="C:ATP-binding cassette (ABC) transporter complex"/>
    <property type="evidence" value="ECO:0007669"/>
    <property type="project" value="TreeGrafter"/>
</dbReference>
<keyword evidence="6 9" id="KW-1133">Transmembrane helix</keyword>
<gene>
    <name evidence="10" type="ORF">DBW92_02205</name>
</gene>
<comment type="caution">
    <text evidence="10">The sequence shown here is derived from an EMBL/GenBank/DDBJ whole genome shotgun (WGS) entry which is preliminary data.</text>
</comment>
<evidence type="ECO:0000313" key="10">
    <source>
        <dbReference type="EMBL" id="RCL44843.1"/>
    </source>
</evidence>
<dbReference type="InterPro" id="IPR005495">
    <property type="entry name" value="LptG/LptF_permease"/>
</dbReference>
<dbReference type="GO" id="GO:0015920">
    <property type="term" value="P:lipopolysaccharide transport"/>
    <property type="evidence" value="ECO:0007669"/>
    <property type="project" value="TreeGrafter"/>
</dbReference>
<evidence type="ECO:0000256" key="1">
    <source>
        <dbReference type="ARBA" id="ARBA00002265"/>
    </source>
</evidence>
<evidence type="ECO:0000256" key="3">
    <source>
        <dbReference type="ARBA" id="ARBA00007725"/>
    </source>
</evidence>
<comment type="similarity">
    <text evidence="3">Belongs to the LptF/LptG family.</text>
</comment>
<protein>
    <submittedName>
        <fullName evidence="10">LptF/LptG family permease</fullName>
    </submittedName>
</protein>
<comment type="subunit">
    <text evidence="8">Component of the lipopolysaccharide transport and assembly complex. The LptBFG transporter is composed of two ATP-binding proteins (LptB) and two transmembrane proteins (LptF and LptG).</text>
</comment>
<accession>A0A368C5P5</accession>
<dbReference type="EMBL" id="QOPI01000008">
    <property type="protein sequence ID" value="RCL44843.1"/>
    <property type="molecule type" value="Genomic_DNA"/>
</dbReference>
<feature type="transmembrane region" description="Helical" evidence="9">
    <location>
        <begin position="309"/>
        <end position="328"/>
    </location>
</feature>
<keyword evidence="5 9" id="KW-0812">Transmembrane</keyword>
<evidence type="ECO:0000256" key="2">
    <source>
        <dbReference type="ARBA" id="ARBA00004651"/>
    </source>
</evidence>
<comment type="function">
    <text evidence="1">Part of the ABC transporter complex LptBFG involved in the translocation of lipopolysaccharide (LPS) from the inner membrane to the outer membrane.</text>
</comment>
<feature type="transmembrane region" description="Helical" evidence="9">
    <location>
        <begin position="374"/>
        <end position="392"/>
    </location>
</feature>
<evidence type="ECO:0000256" key="9">
    <source>
        <dbReference type="SAM" id="Phobius"/>
    </source>
</evidence>
<comment type="subcellular location">
    <subcellularLocation>
        <location evidence="2">Cell membrane</location>
        <topology evidence="2">Multi-pass membrane protein</topology>
    </subcellularLocation>
</comment>
<dbReference type="PANTHER" id="PTHR33529:SF7">
    <property type="entry name" value="LIPOPOLYSACCHARIDE EXPORT SYSTEM PERMEASE PROTEIN LPTF"/>
    <property type="match status" value="1"/>
</dbReference>
<proteinExistence type="inferred from homology"/>
<dbReference type="Proteomes" id="UP000252915">
    <property type="component" value="Unassembled WGS sequence"/>
</dbReference>
<reference evidence="10 11" key="1">
    <citation type="journal article" date="2018" name="Microbiome">
        <title>Fine metagenomic profile of the Mediterranean stratified and mixed water columns revealed by assembly and recruitment.</title>
        <authorList>
            <person name="Haro-Moreno J.M."/>
            <person name="Lopez-Perez M."/>
            <person name="De La Torre J.R."/>
            <person name="Picazo A."/>
            <person name="Camacho A."/>
            <person name="Rodriguez-Valera F."/>
        </authorList>
    </citation>
    <scope>NUCLEOTIDE SEQUENCE [LARGE SCALE GENOMIC DNA]</scope>
    <source>
        <strain evidence="10">MED-G78</strain>
    </source>
</reference>
<dbReference type="PANTHER" id="PTHR33529">
    <property type="entry name" value="SLR0882 PROTEIN-RELATED"/>
    <property type="match status" value="1"/>
</dbReference>
<feature type="transmembrane region" description="Helical" evidence="9">
    <location>
        <begin position="28"/>
        <end position="49"/>
    </location>
</feature>
<keyword evidence="4" id="KW-1003">Cell membrane</keyword>
<dbReference type="AlphaFoldDB" id="A0A368C5P5"/>
<keyword evidence="7 9" id="KW-0472">Membrane</keyword>